<organism evidence="2">
    <name type="scientific">Homo sapiens</name>
    <name type="common">Human</name>
    <dbReference type="NCBI Taxonomy" id="9606"/>
    <lineage>
        <taxon>Eukaryota</taxon>
        <taxon>Metazoa</taxon>
        <taxon>Chordata</taxon>
        <taxon>Craniata</taxon>
        <taxon>Vertebrata</taxon>
        <taxon>Euteleostomi</taxon>
        <taxon>Mammalia</taxon>
        <taxon>Eutheria</taxon>
        <taxon>Euarchontoglires</taxon>
        <taxon>Primates</taxon>
        <taxon>Haplorrhini</taxon>
        <taxon>Catarrhini</taxon>
        <taxon>Hominidae</taxon>
        <taxon>Homo</taxon>
    </lineage>
</organism>
<gene>
    <name evidence="2" type="primary">NFXL1</name>
</gene>
<evidence type="ECO:0000256" key="1">
    <source>
        <dbReference type="SAM" id="MobiDB-lite"/>
    </source>
</evidence>
<protein>
    <submittedName>
        <fullName evidence="2">Alternative protein NFXL1</fullName>
    </submittedName>
</protein>
<proteinExistence type="predicted"/>
<name>L8EBF0_HUMAN</name>
<feature type="compositionally biased region" description="Pro residues" evidence="1">
    <location>
        <begin position="43"/>
        <end position="54"/>
    </location>
</feature>
<dbReference type="EMBL" id="HF584376">
    <property type="protein sequence ID" value="CCQ43873.1"/>
    <property type="molecule type" value="Genomic_DNA"/>
</dbReference>
<reference evidence="2" key="1">
    <citation type="journal article" date="2013" name="PLoS ONE">
        <title>Direct detection of alternative open reading frames translation products in human significantly expands the proteome.</title>
        <authorList>
            <person name="Vanderperre B."/>
            <person name="Lucier J.-F."/>
            <person name="Motard J."/>
            <person name="Tremblay G."/>
            <person name="Vanderperre S."/>
            <person name="Wisztorski M."/>
            <person name="Salzet M."/>
            <person name="Boisvert F.-M."/>
            <person name="Roucou X."/>
        </authorList>
    </citation>
    <scope>NUCLEOTIDE SEQUENCE</scope>
</reference>
<dbReference type="AlphaFoldDB" id="L8EBF0"/>
<sequence>MESISAAPEEGERRGRWAQFLLAPVPEESRPRRLQGAGTAPQDPKPCRLPQPAS</sequence>
<dbReference type="OrthoDB" id="536399at2759"/>
<dbReference type="ChiTaRS" id="NFXL1">
    <property type="organism name" value="human"/>
</dbReference>
<feature type="region of interest" description="Disordered" evidence="1">
    <location>
        <begin position="1"/>
        <end position="54"/>
    </location>
</feature>
<accession>L8EBF0</accession>
<evidence type="ECO:0000313" key="2">
    <source>
        <dbReference type="EMBL" id="CCQ43873.1"/>
    </source>
</evidence>